<evidence type="ECO:0000313" key="3">
    <source>
        <dbReference type="Proteomes" id="UP000250796"/>
    </source>
</evidence>
<dbReference type="InterPro" id="IPR027365">
    <property type="entry name" value="GNAT_acetyltra_YdfB-like"/>
</dbReference>
<accession>A0A7Z7LF08</accession>
<organism evidence="2 3">
    <name type="scientific">Mesotoga infera</name>
    <dbReference type="NCBI Taxonomy" id="1236046"/>
    <lineage>
        <taxon>Bacteria</taxon>
        <taxon>Thermotogati</taxon>
        <taxon>Thermotogota</taxon>
        <taxon>Thermotogae</taxon>
        <taxon>Kosmotogales</taxon>
        <taxon>Kosmotogaceae</taxon>
        <taxon>Mesotoga</taxon>
    </lineage>
</organism>
<protein>
    <submittedName>
        <fullName evidence="2">Putative acyltransferase</fullName>
    </submittedName>
</protein>
<keyword evidence="3" id="KW-1185">Reference proteome</keyword>
<reference evidence="2 3" key="1">
    <citation type="submission" date="2017-01" db="EMBL/GenBank/DDBJ databases">
        <authorList>
            <person name="Erauso G."/>
        </authorList>
    </citation>
    <scope>NUCLEOTIDE SEQUENCE [LARGE SCALE GENOMIC DNA]</scope>
    <source>
        <strain evidence="2">MESINF1</strain>
    </source>
</reference>
<dbReference type="EMBL" id="LS974202">
    <property type="protein sequence ID" value="SSC12780.1"/>
    <property type="molecule type" value="Genomic_DNA"/>
</dbReference>
<dbReference type="KEGG" id="minf:MESINF_1336"/>
<dbReference type="Gene3D" id="3.40.630.30">
    <property type="match status" value="1"/>
</dbReference>
<dbReference type="PROSITE" id="PS51186">
    <property type="entry name" value="GNAT"/>
    <property type="match status" value="1"/>
</dbReference>
<dbReference type="Pfam" id="PF12746">
    <property type="entry name" value="GNAT_acetyltran"/>
    <property type="match status" value="1"/>
</dbReference>
<name>A0A7Z7LF08_9BACT</name>
<dbReference type="AlphaFoldDB" id="A0A7Z7LF08"/>
<dbReference type="Proteomes" id="UP000250796">
    <property type="component" value="Chromosome MESINF"/>
</dbReference>
<dbReference type="GO" id="GO:0016747">
    <property type="term" value="F:acyltransferase activity, transferring groups other than amino-acyl groups"/>
    <property type="evidence" value="ECO:0007669"/>
    <property type="project" value="InterPro"/>
</dbReference>
<gene>
    <name evidence="2" type="ORF">MESINF_1336</name>
</gene>
<sequence>MLGVIRMRRIPGNEWKMLIPFLSAEREFNVFMIGDIENTPPEAEHMEIFVEGELENPAGVLLRYYRFFIVYSSERMDHAGAAKIIKDFEKAIVLSGKADCIDAIAPHLREITKEEATMHLALLKEPNLEENDLPIRRATMSDAGELLALLNSIEEFRATEEESFLSSLESGTSRRYIVEMDGRIVSTAASTAESSDMAMIIGVATHKDYRKRGLASKVVSKLCSDLLNWGRTPCLFYDNPEAGKIYNRLGFREIGKWKILYFR</sequence>
<keyword evidence="2" id="KW-0808">Transferase</keyword>
<evidence type="ECO:0000259" key="1">
    <source>
        <dbReference type="PROSITE" id="PS51186"/>
    </source>
</evidence>
<evidence type="ECO:0000313" key="2">
    <source>
        <dbReference type="EMBL" id="SSC12780.1"/>
    </source>
</evidence>
<dbReference type="CDD" id="cd04301">
    <property type="entry name" value="NAT_SF"/>
    <property type="match status" value="1"/>
</dbReference>
<keyword evidence="2" id="KW-0012">Acyltransferase</keyword>
<proteinExistence type="predicted"/>
<feature type="domain" description="N-acetyltransferase" evidence="1">
    <location>
        <begin position="133"/>
        <end position="263"/>
    </location>
</feature>
<dbReference type="InterPro" id="IPR000182">
    <property type="entry name" value="GNAT_dom"/>
</dbReference>
<dbReference type="SUPFAM" id="SSF55729">
    <property type="entry name" value="Acyl-CoA N-acyltransferases (Nat)"/>
    <property type="match status" value="1"/>
</dbReference>
<dbReference type="InterPro" id="IPR016181">
    <property type="entry name" value="Acyl_CoA_acyltransferase"/>
</dbReference>